<accession>A0A512HEV5</accession>
<dbReference type="EMBL" id="BJZP01000003">
    <property type="protein sequence ID" value="GEO83978.1"/>
    <property type="molecule type" value="Genomic_DNA"/>
</dbReference>
<dbReference type="Proteomes" id="UP000321717">
    <property type="component" value="Unassembled WGS sequence"/>
</dbReference>
<sequence length="281" mass="31505">MSSPRFAATLEASRDDLLGVHQRLPREVRYVADLQRWLLSQATLAVHFEYKTGLSDLPISPANLLRFLEGTHVSSRNTTLSFLKEMIHYKLVEPLPSGDRRVRSYLAQPYAEDLIREWFHIHLRALDLMDNGNRFSLSQVRPDLLFHAQPLMTRYVLAEREWSDPPEAVAAFVKADSGSNLLHHLAALAAGKPVVDGKVWIGPMSSARMAQGYLISQSHTGRLFARARKLGAMGWQTTGHGRDCWLAPELVDAYHRWQAVKLSCVARAVADGAVALQAHKP</sequence>
<name>A0A512HEV5_9HYPH</name>
<protein>
    <submittedName>
        <fullName evidence="1">Uncharacterized protein</fullName>
    </submittedName>
</protein>
<proteinExistence type="predicted"/>
<gene>
    <name evidence="1" type="ORF">RNA01_09100</name>
</gene>
<evidence type="ECO:0000313" key="1">
    <source>
        <dbReference type="EMBL" id="GEO83978.1"/>
    </source>
</evidence>
<reference evidence="1 2" key="1">
    <citation type="submission" date="2019-07" db="EMBL/GenBank/DDBJ databases">
        <title>Whole genome shotgun sequence of Rhizobium naphthalenivorans NBRC 107585.</title>
        <authorList>
            <person name="Hosoyama A."/>
            <person name="Uohara A."/>
            <person name="Ohji S."/>
            <person name="Ichikawa N."/>
        </authorList>
    </citation>
    <scope>NUCLEOTIDE SEQUENCE [LARGE SCALE GENOMIC DNA]</scope>
    <source>
        <strain evidence="1 2">NBRC 107585</strain>
    </source>
</reference>
<keyword evidence="2" id="KW-1185">Reference proteome</keyword>
<organism evidence="1 2">
    <name type="scientific">Ciceribacter naphthalenivorans</name>
    <dbReference type="NCBI Taxonomy" id="1118451"/>
    <lineage>
        <taxon>Bacteria</taxon>
        <taxon>Pseudomonadati</taxon>
        <taxon>Pseudomonadota</taxon>
        <taxon>Alphaproteobacteria</taxon>
        <taxon>Hyphomicrobiales</taxon>
        <taxon>Rhizobiaceae</taxon>
        <taxon>Ciceribacter</taxon>
    </lineage>
</organism>
<dbReference type="AlphaFoldDB" id="A0A512HEV5"/>
<evidence type="ECO:0000313" key="2">
    <source>
        <dbReference type="Proteomes" id="UP000321717"/>
    </source>
</evidence>
<comment type="caution">
    <text evidence="1">The sequence shown here is derived from an EMBL/GenBank/DDBJ whole genome shotgun (WGS) entry which is preliminary data.</text>
</comment>